<dbReference type="OrthoDB" id="3182597at2"/>
<proteinExistence type="predicted"/>
<gene>
    <name evidence="2" type="ORF">C5Y96_15140</name>
</gene>
<dbReference type="RefSeq" id="WP_105354941.1">
    <property type="nucleotide sequence ID" value="NZ_PUIA01000040.1"/>
</dbReference>
<dbReference type="AlphaFoldDB" id="A0A2S8FD09"/>
<evidence type="ECO:0000256" key="1">
    <source>
        <dbReference type="SAM" id="Phobius"/>
    </source>
</evidence>
<protein>
    <recommendedName>
        <fullName evidence="4">Zinc ribbon domain-containing protein</fullName>
    </recommendedName>
</protein>
<evidence type="ECO:0000313" key="3">
    <source>
        <dbReference type="Proteomes" id="UP000240009"/>
    </source>
</evidence>
<dbReference type="Gene3D" id="2.20.28.30">
    <property type="entry name" value="RNA polymerase ii, chain L"/>
    <property type="match status" value="1"/>
</dbReference>
<feature type="transmembrane region" description="Helical" evidence="1">
    <location>
        <begin position="300"/>
        <end position="328"/>
    </location>
</feature>
<comment type="caution">
    <text evidence="2">The sequence shown here is derived from an EMBL/GenBank/DDBJ whole genome shotgun (WGS) entry which is preliminary data.</text>
</comment>
<dbReference type="Proteomes" id="UP000240009">
    <property type="component" value="Unassembled WGS sequence"/>
</dbReference>
<organism evidence="2 3">
    <name type="scientific">Blastopirellula marina</name>
    <dbReference type="NCBI Taxonomy" id="124"/>
    <lineage>
        <taxon>Bacteria</taxon>
        <taxon>Pseudomonadati</taxon>
        <taxon>Planctomycetota</taxon>
        <taxon>Planctomycetia</taxon>
        <taxon>Pirellulales</taxon>
        <taxon>Pirellulaceae</taxon>
        <taxon>Blastopirellula</taxon>
    </lineage>
</organism>
<evidence type="ECO:0000313" key="2">
    <source>
        <dbReference type="EMBL" id="PQO30046.1"/>
    </source>
</evidence>
<keyword evidence="1" id="KW-1133">Transmembrane helix</keyword>
<evidence type="ECO:0008006" key="4">
    <source>
        <dbReference type="Google" id="ProtNLM"/>
    </source>
</evidence>
<name>A0A2S8FD09_9BACT</name>
<sequence>MSDLLEKCTVCGGLIDEEDLFCGNCGTEAPHRQDAHTPDSTLSTHSFSCSGCGAAMSYSAEAEALRCPFCGSTNLEKGKDHKVIAATKVIPFRVSEAEARKEMREAIGQGFWRPPDISERAVVKNMVPVYVPYWVFSADVATFWTADTSQTPMGASGDWYPLSGEHRARYEGVLVGASGALTPNETSQLCPFDMSQGISPKDAHLDQYTVEQFNVARKYARPMAKSGLESLERKAVDMKFVPPRSRNVQVNLRIQNMSSEPMLLPVWIMAYQYKDEVYRFLVNGQNGRSTGHGPVSYHRLFMVLGTVLAVGLGIAIIAMLCGGLASLFSG</sequence>
<dbReference type="EMBL" id="PUIA01000040">
    <property type="protein sequence ID" value="PQO30046.1"/>
    <property type="molecule type" value="Genomic_DNA"/>
</dbReference>
<reference evidence="2 3" key="1">
    <citation type="submission" date="2018-02" db="EMBL/GenBank/DDBJ databases">
        <title>Comparative genomes isolates from brazilian mangrove.</title>
        <authorList>
            <person name="Araujo J.E."/>
            <person name="Taketani R.G."/>
            <person name="Silva M.C.P."/>
            <person name="Loureco M.V."/>
            <person name="Andreote F.D."/>
        </authorList>
    </citation>
    <scope>NUCLEOTIDE SEQUENCE [LARGE SCALE GENOMIC DNA]</scope>
    <source>
        <strain evidence="2 3">HEX-2 MGV</strain>
    </source>
</reference>
<keyword evidence="1" id="KW-0812">Transmembrane</keyword>
<accession>A0A2S8FD09</accession>
<keyword evidence="1" id="KW-0472">Membrane</keyword>